<proteinExistence type="predicted"/>
<dbReference type="EMBL" id="PNQX01000002">
    <property type="protein sequence ID" value="PMQ19926.1"/>
    <property type="molecule type" value="Genomic_DNA"/>
</dbReference>
<protein>
    <submittedName>
        <fullName evidence="1">Uncharacterized protein</fullName>
    </submittedName>
</protein>
<organism evidence="1 2">
    <name type="scientific">Glutamicibacter arilaitensis</name>
    <dbReference type="NCBI Taxonomy" id="256701"/>
    <lineage>
        <taxon>Bacteria</taxon>
        <taxon>Bacillati</taxon>
        <taxon>Actinomycetota</taxon>
        <taxon>Actinomycetes</taxon>
        <taxon>Micrococcales</taxon>
        <taxon>Micrococcaceae</taxon>
        <taxon>Glutamicibacter</taxon>
    </lineage>
</organism>
<evidence type="ECO:0000313" key="1">
    <source>
        <dbReference type="EMBL" id="PMQ19926.1"/>
    </source>
</evidence>
<dbReference type="AlphaFoldDB" id="A0A2N7S1A3"/>
<comment type="caution">
    <text evidence="1">The sequence shown here is derived from an EMBL/GenBank/DDBJ whole genome shotgun (WGS) entry which is preliminary data.</text>
</comment>
<name>A0A2N7S1A3_9MICC</name>
<dbReference type="Proteomes" id="UP000235739">
    <property type="component" value="Unassembled WGS sequence"/>
</dbReference>
<accession>A0A2N7S1A3</accession>
<evidence type="ECO:0000313" key="2">
    <source>
        <dbReference type="Proteomes" id="UP000235739"/>
    </source>
</evidence>
<gene>
    <name evidence="1" type="ORF">CIK84_14990</name>
</gene>
<sequence>MIWKWVATLHPWESEIDQRWLIWKWVATLHPWESEIDQRWLIWKWVATLHPWESEIDQRWSISKWGSSPKSAGSTLVVSAGKLVDTGSRLFVQIRAGDTVPPRS</sequence>
<reference evidence="1 2" key="1">
    <citation type="journal article" date="2017" name="Elife">
        <title>Extensive horizontal gene transfer in cheese-associated bacteria.</title>
        <authorList>
            <person name="Bonham K.S."/>
            <person name="Wolfe B.E."/>
            <person name="Dutton R.J."/>
        </authorList>
    </citation>
    <scope>NUCLEOTIDE SEQUENCE [LARGE SCALE GENOMIC DNA]</scope>
    <source>
        <strain evidence="1 2">JB182</strain>
    </source>
</reference>